<dbReference type="PANTHER" id="PTHR36966">
    <property type="entry name" value="REP-ASSOCIATED TYROSINE TRANSPOSASE"/>
    <property type="match status" value="1"/>
</dbReference>
<evidence type="ECO:0000259" key="2">
    <source>
        <dbReference type="SMART" id="SM01321"/>
    </source>
</evidence>
<dbReference type="SUPFAM" id="SSF143422">
    <property type="entry name" value="Transposase IS200-like"/>
    <property type="match status" value="2"/>
</dbReference>
<feature type="domain" description="Transposase IS200-like" evidence="2">
    <location>
        <begin position="21"/>
        <end position="229"/>
    </location>
</feature>
<protein>
    <submittedName>
        <fullName evidence="3">Transposase</fullName>
    </submittedName>
</protein>
<dbReference type="Gene3D" id="3.30.70.1290">
    <property type="entry name" value="Transposase IS200-like"/>
    <property type="match status" value="1"/>
</dbReference>
<evidence type="ECO:0000313" key="4">
    <source>
        <dbReference type="Proteomes" id="UP001528920"/>
    </source>
</evidence>
<feature type="region of interest" description="Disordered" evidence="1">
    <location>
        <begin position="158"/>
        <end position="194"/>
    </location>
</feature>
<dbReference type="InterPro" id="IPR052715">
    <property type="entry name" value="RAYT_transposase"/>
</dbReference>
<comment type="caution">
    <text evidence="3">The sequence shown here is derived from an EMBL/GenBank/DDBJ whole genome shotgun (WGS) entry which is preliminary data.</text>
</comment>
<reference evidence="3 4" key="1">
    <citation type="submission" date="2022-01" db="EMBL/GenBank/DDBJ databases">
        <title>Labilibaculum sp. nov, a marine bacterium isolated from Antarctica.</title>
        <authorList>
            <person name="Dai W."/>
        </authorList>
    </citation>
    <scope>NUCLEOTIDE SEQUENCE [LARGE SCALE GENOMIC DNA]</scope>
    <source>
        <strain evidence="3 4">DW002</strain>
    </source>
</reference>
<keyword evidence="4" id="KW-1185">Reference proteome</keyword>
<dbReference type="InterPro" id="IPR002686">
    <property type="entry name" value="Transposase_17"/>
</dbReference>
<dbReference type="EMBL" id="JAKJSC010000009">
    <property type="protein sequence ID" value="MDE5420323.1"/>
    <property type="molecule type" value="Genomic_DNA"/>
</dbReference>
<sequence>MYNPLLHHRRSIRLKNYDYSCEGLYFITLCSTQSLNIFGHIAKGKMNLNAFGKIAAEEWLASAIIRKNISLGEFIIMPNHMHGIISIDCKIENDNKENLGKFKSPSQSIGAIIRGYKGATTKRINLLIREEGNKIIAARESDSGDSFIKDPVTGVLQYAPTKTSTNGPTRNRKEKGRMQFAPTDAPTDAPTEALTGLSGEGSIWQRNYYEIIIRTDRAYQNISNYIINNPKSWTEDKLKG</sequence>
<evidence type="ECO:0000256" key="1">
    <source>
        <dbReference type="SAM" id="MobiDB-lite"/>
    </source>
</evidence>
<dbReference type="SMART" id="SM01321">
    <property type="entry name" value="Y1_Tnp"/>
    <property type="match status" value="1"/>
</dbReference>
<gene>
    <name evidence="3" type="ORF">L3049_20205</name>
</gene>
<evidence type="ECO:0000313" key="3">
    <source>
        <dbReference type="EMBL" id="MDE5420323.1"/>
    </source>
</evidence>
<dbReference type="PANTHER" id="PTHR36966:SF1">
    <property type="entry name" value="REP-ASSOCIATED TYROSINE TRANSPOSASE"/>
    <property type="match status" value="1"/>
</dbReference>
<organism evidence="3 4">
    <name type="scientific">Paralabilibaculum antarcticum</name>
    <dbReference type="NCBI Taxonomy" id="2912572"/>
    <lineage>
        <taxon>Bacteria</taxon>
        <taxon>Pseudomonadati</taxon>
        <taxon>Bacteroidota</taxon>
        <taxon>Bacteroidia</taxon>
        <taxon>Marinilabiliales</taxon>
        <taxon>Marinifilaceae</taxon>
        <taxon>Paralabilibaculum</taxon>
    </lineage>
</organism>
<proteinExistence type="predicted"/>
<dbReference type="RefSeq" id="WP_275111654.1">
    <property type="nucleotide sequence ID" value="NZ_JAKJSC010000009.1"/>
</dbReference>
<feature type="compositionally biased region" description="Polar residues" evidence="1">
    <location>
        <begin position="160"/>
        <end position="169"/>
    </location>
</feature>
<dbReference type="InterPro" id="IPR036515">
    <property type="entry name" value="Transposase_17_sf"/>
</dbReference>
<name>A0ABT5VY40_9BACT</name>
<dbReference type="Proteomes" id="UP001528920">
    <property type="component" value="Unassembled WGS sequence"/>
</dbReference>
<accession>A0ABT5VY40</accession>